<evidence type="ECO:0008006" key="5">
    <source>
        <dbReference type="Google" id="ProtNLM"/>
    </source>
</evidence>
<proteinExistence type="predicted"/>
<dbReference type="InterPro" id="IPR016084">
    <property type="entry name" value="Haem_Oase-like_multi-hlx"/>
</dbReference>
<keyword evidence="4" id="KW-1185">Reference proteome</keyword>
<dbReference type="AlphaFoldDB" id="A0A1C3K839"/>
<gene>
    <name evidence="2" type="ORF">ODI_00691</name>
    <name evidence="3" type="ORF">ODI_R1489</name>
</gene>
<dbReference type="Gene3D" id="1.20.910.10">
    <property type="entry name" value="Heme oxygenase-like"/>
    <property type="match status" value="1"/>
</dbReference>
<organism evidence="2 4">
    <name type="scientific">Orrella dioscoreae</name>
    <dbReference type="NCBI Taxonomy" id="1851544"/>
    <lineage>
        <taxon>Bacteria</taxon>
        <taxon>Pseudomonadati</taxon>
        <taxon>Pseudomonadota</taxon>
        <taxon>Betaproteobacteria</taxon>
        <taxon>Burkholderiales</taxon>
        <taxon>Alcaligenaceae</taxon>
        <taxon>Orrella</taxon>
    </lineage>
</organism>
<dbReference type="STRING" id="1851544.ODI_00691"/>
<sequence>MLSFPFACLDTAPPRFSPDAQAQGRALLALPPAQLFRRFVTDKESEGMRWAALALIETVLDQIPPRDAPLPDSLAALDERLRARRADLGQRLHAVLEHDGRARRELLRERAPVRALSGVWLDSVSQPATQPAPLVNRLFRARCLDQQGAPGRQPQWQRHHHVLLDNGLALPELADPAFERACLADTASWLQACFLQALALYGARCLPEIAGVHWAFHALAVDAAVGGPLDDDAAARDDAAGLFQALFAQHGSATPGWPRAARAALALAELESLQVQAMLTRLCRQARRNLDERVAEIVARHAPYAGKQHGKVKVDGETLADRFASPDFDPHAFVRAFKASPYVRARDPRQPCRFMGAIQFGGPMFGVFDADETMTLQAWSLQAASPETLQPPANHDMPQTAWDAVLAALPAHPGFDTLAETVAPAPRQFFHRLVNIEQFPAVLPMARTHAEQGLSAAAALLHAPGDGSAWRHTDARAFPYSRDALYARFDAIYHDKLLGPIAPLAEMPDAEEVVFTQKTFALGNLIDGAWAYRSALRGRHLRAADRALFAIYADEMGQGDVAQNHIQLIHQVLRSMDVHLPHIASTDFIEQEELLDEIYPFALYQLCLAQFPDSYRPEILGFNLGIEMFGLGELRLHEIEKLRRWGYDTAYEVTHLSIDNYGSGHARSSLDAVADHLDQVALSLGPESAAQEWRRIWTGYASFAQFVERMPTPPAAPQSPARTGHAPLHAPA</sequence>
<accession>A0A1C3K839</accession>
<evidence type="ECO:0000313" key="2">
    <source>
        <dbReference type="EMBL" id="SBT27701.1"/>
    </source>
</evidence>
<evidence type="ECO:0000313" key="3">
    <source>
        <dbReference type="EMBL" id="SOE48523.1"/>
    </source>
</evidence>
<protein>
    <recommendedName>
        <fullName evidence="5">Iron-containing redox enzyme family protein</fullName>
    </recommendedName>
</protein>
<dbReference type="KEGG" id="odi:ODI_R1489"/>
<name>A0A1C3K839_9BURK</name>
<evidence type="ECO:0000256" key="1">
    <source>
        <dbReference type="SAM" id="MobiDB-lite"/>
    </source>
</evidence>
<feature type="region of interest" description="Disordered" evidence="1">
    <location>
        <begin position="711"/>
        <end position="732"/>
    </location>
</feature>
<dbReference type="EMBL" id="FLRC01000055">
    <property type="protein sequence ID" value="SBT27701.1"/>
    <property type="molecule type" value="Genomic_DNA"/>
</dbReference>
<dbReference type="EMBL" id="LT907988">
    <property type="protein sequence ID" value="SOE48523.1"/>
    <property type="molecule type" value="Genomic_DNA"/>
</dbReference>
<dbReference type="OrthoDB" id="6635957at2"/>
<evidence type="ECO:0000313" key="4">
    <source>
        <dbReference type="Proteomes" id="UP000078558"/>
    </source>
</evidence>
<reference evidence="3 4" key="2">
    <citation type="submission" date="2017-08" db="EMBL/GenBank/DDBJ databases">
        <authorList>
            <person name="de Groot N.N."/>
        </authorList>
    </citation>
    <scope>NUCLEOTIDE SEQUENCE [LARGE SCALE GENOMIC DNA]</scope>
    <source>
        <strain evidence="3">Orrdi1</strain>
    </source>
</reference>
<reference evidence="2 4" key="1">
    <citation type="submission" date="2016-06" db="EMBL/GenBank/DDBJ databases">
        <authorList>
            <person name="Kjaerup R.B."/>
            <person name="Dalgaard T.S."/>
            <person name="Juul-Madsen H.R."/>
        </authorList>
    </citation>
    <scope>NUCLEOTIDE SEQUENCE [LARGE SCALE GENOMIC DNA]</scope>
    <source>
        <strain evidence="2">Orrdi1</strain>
    </source>
</reference>
<dbReference type="Proteomes" id="UP000078558">
    <property type="component" value="Chromosome I"/>
</dbReference>
<dbReference type="SMART" id="SM01236">
    <property type="entry name" value="Haem_oxygenase_2"/>
    <property type="match status" value="1"/>
</dbReference>
<dbReference type="Pfam" id="PF14518">
    <property type="entry name" value="Haem_oxygenas_2"/>
    <property type="match status" value="1"/>
</dbReference>
<dbReference type="RefSeq" id="WP_067759729.1">
    <property type="nucleotide sequence ID" value="NZ_LT907988.1"/>
</dbReference>